<dbReference type="Proteomes" id="UP001231189">
    <property type="component" value="Unassembled WGS sequence"/>
</dbReference>
<evidence type="ECO:0000313" key="1">
    <source>
        <dbReference type="EMBL" id="KAK1627663.1"/>
    </source>
</evidence>
<dbReference type="EMBL" id="JAUUTY010000005">
    <property type="protein sequence ID" value="KAK1627663.1"/>
    <property type="molecule type" value="Genomic_DNA"/>
</dbReference>
<dbReference type="InterPro" id="IPR006912">
    <property type="entry name" value="Harbinger_derived_prot"/>
</dbReference>
<reference evidence="1" key="1">
    <citation type="submission" date="2023-07" db="EMBL/GenBank/DDBJ databases">
        <title>A chromosome-level genome assembly of Lolium multiflorum.</title>
        <authorList>
            <person name="Chen Y."/>
            <person name="Copetti D."/>
            <person name="Kolliker R."/>
            <person name="Studer B."/>
        </authorList>
    </citation>
    <scope>NUCLEOTIDE SEQUENCE</scope>
    <source>
        <strain evidence="1">02402/16</strain>
        <tissue evidence="1">Leaf</tissue>
    </source>
</reference>
<proteinExistence type="predicted"/>
<dbReference type="Pfam" id="PF04827">
    <property type="entry name" value="Plant_tran"/>
    <property type="match status" value="1"/>
</dbReference>
<accession>A0AAD8VZV2</accession>
<dbReference type="AlphaFoldDB" id="A0AAD8VZV2"/>
<dbReference type="PANTHER" id="PTHR47150:SF6">
    <property type="entry name" value="OS01G0872900 PROTEIN"/>
    <property type="match status" value="1"/>
</dbReference>
<gene>
    <name evidence="1" type="ORF">QYE76_001978</name>
</gene>
<keyword evidence="2" id="KW-1185">Reference proteome</keyword>
<organism evidence="1 2">
    <name type="scientific">Lolium multiflorum</name>
    <name type="common">Italian ryegrass</name>
    <name type="synonym">Lolium perenne subsp. multiflorum</name>
    <dbReference type="NCBI Taxonomy" id="4521"/>
    <lineage>
        <taxon>Eukaryota</taxon>
        <taxon>Viridiplantae</taxon>
        <taxon>Streptophyta</taxon>
        <taxon>Embryophyta</taxon>
        <taxon>Tracheophyta</taxon>
        <taxon>Spermatophyta</taxon>
        <taxon>Magnoliopsida</taxon>
        <taxon>Liliopsida</taxon>
        <taxon>Poales</taxon>
        <taxon>Poaceae</taxon>
        <taxon>BOP clade</taxon>
        <taxon>Pooideae</taxon>
        <taxon>Poodae</taxon>
        <taxon>Poeae</taxon>
        <taxon>Poeae Chloroplast Group 2 (Poeae type)</taxon>
        <taxon>Loliodinae</taxon>
        <taxon>Loliinae</taxon>
        <taxon>Lolium</taxon>
    </lineage>
</organism>
<evidence type="ECO:0008006" key="3">
    <source>
        <dbReference type="Google" id="ProtNLM"/>
    </source>
</evidence>
<protein>
    <recommendedName>
        <fullName evidence="3">DDE Tnp4 domain-containing protein</fullName>
    </recommendedName>
</protein>
<comment type="caution">
    <text evidence="1">The sequence shown here is derived from an EMBL/GenBank/DDBJ whole genome shotgun (WGS) entry which is preliminary data.</text>
</comment>
<name>A0AAD8VZV2_LOLMU</name>
<sequence length="356" mass="39431">MSSSSSSSLLATWRAHGARPFARKSSSYDSSDDEFDQEEEENISILLAYRAVKRPKFGGSVFGRQKLWRERIEGHEKLMRSYFNENPIFPESYFRRRFRMSLNLFKHIATEVTKYDRFFEQRRNAAGELGHSTYPAAWHGQFKGYKKDATIVLEAVADQETWIWHAFFGMPGSCNDINVLQRSPLMTRLAMREGPLVEFEANGHKYNYGYFLADGIYPRESPAGHADKAIFGLSTPDSALSGSARPRRFCRPRAAAVGLSPGQEQAESGRAVPKRAIRGTCTRNCRAINPGRRTVQLAQLFFLLQHSSLSSSQFLRRFGGGAVGGGGGGGAGGGVVVAAAAAAWWCSCCVVEELSC</sequence>
<dbReference type="PANTHER" id="PTHR47150">
    <property type="entry name" value="OS12G0169200 PROTEIN"/>
    <property type="match status" value="1"/>
</dbReference>
<evidence type="ECO:0000313" key="2">
    <source>
        <dbReference type="Proteomes" id="UP001231189"/>
    </source>
</evidence>